<sequence>MAKSKFEKFKEMHKTKIKFIWLKPNEQDTLISQDTISTEIIGCEQHDYIPSTISNYRLIRSEREYLVNDIPVMSCKICHAILADDNSIAYINDQLLQAETRLKNKGELIEAICKLPLIEEDNDTVPISISNAFDFFFDGSNNEYNDEYRDYITTTFNGENLKAPYPEDQTESTIKQCVMCGRNGIRTVILDIPIKSPIDSLKSVKIVGAKCTLCGEASVNGRELRAIECIEKSLKELFPDQ</sequence>
<evidence type="ECO:0008006" key="3">
    <source>
        <dbReference type="Google" id="ProtNLM"/>
    </source>
</evidence>
<proteinExistence type="predicted"/>
<accession>A0ABY1JKB9</accession>
<evidence type="ECO:0000313" key="2">
    <source>
        <dbReference type="Proteomes" id="UP000186666"/>
    </source>
</evidence>
<dbReference type="EMBL" id="FTNK01000001">
    <property type="protein sequence ID" value="SIQ33723.1"/>
    <property type="molecule type" value="Genomic_DNA"/>
</dbReference>
<keyword evidence="2" id="KW-1185">Reference proteome</keyword>
<gene>
    <name evidence="1" type="ORF">SAMN05421578_101276</name>
</gene>
<name>A0ABY1JKB9_9BACL</name>
<comment type="caution">
    <text evidence="1">The sequence shown here is derived from an EMBL/GenBank/DDBJ whole genome shotgun (WGS) entry which is preliminary data.</text>
</comment>
<dbReference type="Proteomes" id="UP000186666">
    <property type="component" value="Unassembled WGS sequence"/>
</dbReference>
<protein>
    <recommendedName>
        <fullName evidence="3">YgiT-type zinc finger domain-containing protein</fullName>
    </recommendedName>
</protein>
<dbReference type="RefSeq" id="WP_068589968.1">
    <property type="nucleotide sequence ID" value="NZ_FTNK01000001.1"/>
</dbReference>
<organism evidence="1 2">
    <name type="scientific">Paenibacillus macquariensis</name>
    <dbReference type="NCBI Taxonomy" id="948756"/>
    <lineage>
        <taxon>Bacteria</taxon>
        <taxon>Bacillati</taxon>
        <taxon>Bacillota</taxon>
        <taxon>Bacilli</taxon>
        <taxon>Bacillales</taxon>
        <taxon>Paenibacillaceae</taxon>
        <taxon>Paenibacillus</taxon>
    </lineage>
</organism>
<reference evidence="1 2" key="1">
    <citation type="submission" date="2017-01" db="EMBL/GenBank/DDBJ databases">
        <authorList>
            <person name="Varghese N."/>
            <person name="Submissions S."/>
        </authorList>
    </citation>
    <scope>NUCLEOTIDE SEQUENCE [LARGE SCALE GENOMIC DNA]</scope>
    <source>
        <strain evidence="1 2">ATCC 23464</strain>
    </source>
</reference>
<evidence type="ECO:0000313" key="1">
    <source>
        <dbReference type="EMBL" id="SIQ33723.1"/>
    </source>
</evidence>